<dbReference type="InterPro" id="IPR043519">
    <property type="entry name" value="NT_sf"/>
</dbReference>
<dbReference type="OrthoDB" id="360741at2"/>
<dbReference type="RefSeq" id="WP_078695092.1">
    <property type="nucleotide sequence ID" value="NZ_FUYH01000001.1"/>
</dbReference>
<dbReference type="PANTHER" id="PTHR43852:SF3">
    <property type="entry name" value="NUCLEOTIDYLTRANSFERASE"/>
    <property type="match status" value="1"/>
</dbReference>
<dbReference type="Pfam" id="PF18765">
    <property type="entry name" value="Polbeta"/>
    <property type="match status" value="1"/>
</dbReference>
<dbReference type="NCBIfam" id="NF047752">
    <property type="entry name" value="MntA_antitoxin"/>
    <property type="match status" value="1"/>
</dbReference>
<dbReference type="CDD" id="cd05403">
    <property type="entry name" value="NT_KNTase_like"/>
    <property type="match status" value="1"/>
</dbReference>
<dbReference type="Gene3D" id="3.30.460.10">
    <property type="entry name" value="Beta Polymerase, domain 2"/>
    <property type="match status" value="1"/>
</dbReference>
<proteinExistence type="predicted"/>
<dbReference type="PANTHER" id="PTHR43852">
    <property type="entry name" value="NUCLEOTIDYLTRANSFERASE"/>
    <property type="match status" value="1"/>
</dbReference>
<dbReference type="SUPFAM" id="SSF81301">
    <property type="entry name" value="Nucleotidyltransferase"/>
    <property type="match status" value="1"/>
</dbReference>
<evidence type="ECO:0000313" key="2">
    <source>
        <dbReference type="EMBL" id="SKA75572.1"/>
    </source>
</evidence>
<keyword evidence="3" id="KW-1185">Reference proteome</keyword>
<dbReference type="AlphaFoldDB" id="A0A1T4WE19"/>
<dbReference type="InterPro" id="IPR041633">
    <property type="entry name" value="Polbeta"/>
</dbReference>
<accession>A0A1T4WE19</accession>
<evidence type="ECO:0000313" key="3">
    <source>
        <dbReference type="Proteomes" id="UP000190105"/>
    </source>
</evidence>
<dbReference type="EMBL" id="FUYH01000001">
    <property type="protein sequence ID" value="SKA75572.1"/>
    <property type="molecule type" value="Genomic_DNA"/>
</dbReference>
<dbReference type="InterPro" id="IPR052930">
    <property type="entry name" value="TA_antitoxin_MntA"/>
</dbReference>
<protein>
    <submittedName>
        <fullName evidence="2">Nucleotidyltransferase domain-containing protein</fullName>
    </submittedName>
</protein>
<sequence>MIRYKKVDFNFVYSNIAQLKKIFDKYGDKIDAAYLFGSVHKRTVNPLSDIDIAILINIQYEYMSNMIEEEVFEDISRCLKTDEIDLICLNNAPLSMQYGVIKDKEILYYYDKQKLIDYETMIIMNYLDIKPMRDSLNFEFLKKVGE</sequence>
<name>A0A1T4WE19_9CLOT</name>
<reference evidence="3" key="1">
    <citation type="submission" date="2017-02" db="EMBL/GenBank/DDBJ databases">
        <authorList>
            <person name="Varghese N."/>
            <person name="Submissions S."/>
        </authorList>
    </citation>
    <scope>NUCLEOTIDE SEQUENCE [LARGE SCALE GENOMIC DNA]</scope>
    <source>
        <strain evidence="3">USBA 833</strain>
    </source>
</reference>
<dbReference type="Proteomes" id="UP000190105">
    <property type="component" value="Unassembled WGS sequence"/>
</dbReference>
<evidence type="ECO:0000259" key="1">
    <source>
        <dbReference type="Pfam" id="PF18765"/>
    </source>
</evidence>
<organism evidence="2 3">
    <name type="scientific">Caloramator quimbayensis</name>
    <dbReference type="NCBI Taxonomy" id="1147123"/>
    <lineage>
        <taxon>Bacteria</taxon>
        <taxon>Bacillati</taxon>
        <taxon>Bacillota</taxon>
        <taxon>Clostridia</taxon>
        <taxon>Eubacteriales</taxon>
        <taxon>Clostridiaceae</taxon>
        <taxon>Caloramator</taxon>
    </lineage>
</organism>
<dbReference type="STRING" id="1147123.SAMN05443428_10147"/>
<feature type="domain" description="Polymerase beta nucleotidyltransferase" evidence="1">
    <location>
        <begin position="18"/>
        <end position="112"/>
    </location>
</feature>
<keyword evidence="2" id="KW-0808">Transferase</keyword>
<gene>
    <name evidence="2" type="ORF">SAMN05443428_10147</name>
</gene>
<dbReference type="GO" id="GO:0016740">
    <property type="term" value="F:transferase activity"/>
    <property type="evidence" value="ECO:0007669"/>
    <property type="project" value="UniProtKB-KW"/>
</dbReference>